<organism evidence="2 3">
    <name type="scientific">Candidatus Corynebacterium avicola</name>
    <dbReference type="NCBI Taxonomy" id="2838527"/>
    <lineage>
        <taxon>Bacteria</taxon>
        <taxon>Bacillati</taxon>
        <taxon>Actinomycetota</taxon>
        <taxon>Actinomycetes</taxon>
        <taxon>Mycobacteriales</taxon>
        <taxon>Corynebacteriaceae</taxon>
        <taxon>Corynebacterium</taxon>
    </lineage>
</organism>
<dbReference type="EMBL" id="DXGC01000055">
    <property type="protein sequence ID" value="HIW91156.1"/>
    <property type="molecule type" value="Genomic_DNA"/>
</dbReference>
<dbReference type="PANTHER" id="PTHR43679:SF2">
    <property type="entry name" value="OCTANOYL-[GCVH]:PROTEIN N-OCTANOYLTRANSFERASE"/>
    <property type="match status" value="1"/>
</dbReference>
<proteinExistence type="predicted"/>
<feature type="domain" description="BPL/LPL catalytic" evidence="1">
    <location>
        <begin position="142"/>
        <end position="334"/>
    </location>
</feature>
<dbReference type="PANTHER" id="PTHR43679">
    <property type="entry name" value="OCTANOYLTRANSFERASE LIPM-RELATED"/>
    <property type="match status" value="1"/>
</dbReference>
<gene>
    <name evidence="2" type="ORF">H9870_05810</name>
</gene>
<protein>
    <submittedName>
        <fullName evidence="2">Lipoate--protein ligase family protein</fullName>
    </submittedName>
</protein>
<keyword evidence="2" id="KW-0436">Ligase</keyword>
<dbReference type="Proteomes" id="UP000824190">
    <property type="component" value="Unassembled WGS sequence"/>
</dbReference>
<dbReference type="InterPro" id="IPR045864">
    <property type="entry name" value="aa-tRNA-synth_II/BPL/LPL"/>
</dbReference>
<dbReference type="Pfam" id="PF21948">
    <property type="entry name" value="LplA-B_cat"/>
    <property type="match status" value="1"/>
</dbReference>
<dbReference type="InterPro" id="IPR050664">
    <property type="entry name" value="Octanoyltrans_LipM/LipL"/>
</dbReference>
<sequence>MHGEYKVTGGKLIVVDLEVTGKTGTSDGASGDHSAGVLTDVRIAGDFFLEPDEVLIRMTSALQGAPADLSAEGYAERVSDSLLRSDVLFGITAEGVGIAVRRALGHAVGWDDIDFDVIYGPSVDPMVNVALDETLVADVAAGRRKPFMRLWEWNAPQVVIGSFQSYSNEINPDGVDKYDITVSRRVTGGGAMFMEPGNCVTYSLVVPQALVDGLSFAQSYPFLDEWTMEALKKVGINAHYIPLNDIASEEGKIGGAAQKRFSNGWMVHHVTMSYDIDAEKMLEVLRIGKEKMKDKGHRSAVKRVDPMRSQTQLPREEILKVFHDTFKEKYGASEGEITGRDLEVARQLCDEKFNTEEWTQRLP</sequence>
<comment type="caution">
    <text evidence="2">The sequence shown here is derived from an EMBL/GenBank/DDBJ whole genome shotgun (WGS) entry which is preliminary data.</text>
</comment>
<dbReference type="GO" id="GO:0016874">
    <property type="term" value="F:ligase activity"/>
    <property type="evidence" value="ECO:0007669"/>
    <property type="project" value="UniProtKB-KW"/>
</dbReference>
<dbReference type="PROSITE" id="PS51733">
    <property type="entry name" value="BPL_LPL_CATALYTIC"/>
    <property type="match status" value="1"/>
</dbReference>
<evidence type="ECO:0000313" key="2">
    <source>
        <dbReference type="EMBL" id="HIW91156.1"/>
    </source>
</evidence>
<evidence type="ECO:0000313" key="3">
    <source>
        <dbReference type="Proteomes" id="UP000824190"/>
    </source>
</evidence>
<evidence type="ECO:0000259" key="1">
    <source>
        <dbReference type="PROSITE" id="PS51733"/>
    </source>
</evidence>
<reference evidence="2" key="1">
    <citation type="journal article" date="2021" name="PeerJ">
        <title>Extensive microbial diversity within the chicken gut microbiome revealed by metagenomics and culture.</title>
        <authorList>
            <person name="Gilroy R."/>
            <person name="Ravi A."/>
            <person name="Getino M."/>
            <person name="Pursley I."/>
            <person name="Horton D.L."/>
            <person name="Alikhan N.F."/>
            <person name="Baker D."/>
            <person name="Gharbi K."/>
            <person name="Hall N."/>
            <person name="Watson M."/>
            <person name="Adriaenssens E.M."/>
            <person name="Foster-Nyarko E."/>
            <person name="Jarju S."/>
            <person name="Secka A."/>
            <person name="Antonio M."/>
            <person name="Oren A."/>
            <person name="Chaudhuri R.R."/>
            <person name="La Ragione R."/>
            <person name="Hildebrand F."/>
            <person name="Pallen M.J."/>
        </authorList>
    </citation>
    <scope>NUCLEOTIDE SEQUENCE</scope>
    <source>
        <strain evidence="2">CHK32-1732</strain>
    </source>
</reference>
<reference evidence="2" key="2">
    <citation type="submission" date="2021-04" db="EMBL/GenBank/DDBJ databases">
        <authorList>
            <person name="Gilroy R."/>
        </authorList>
    </citation>
    <scope>NUCLEOTIDE SEQUENCE</scope>
    <source>
        <strain evidence="2">CHK32-1732</strain>
    </source>
</reference>
<dbReference type="InterPro" id="IPR004143">
    <property type="entry name" value="BPL_LPL_catalytic"/>
</dbReference>
<name>A0A9D1ULP4_9CORY</name>
<dbReference type="Gene3D" id="3.30.390.50">
    <property type="entry name" value="CO dehydrogenase flavoprotein, C-terminal domain"/>
    <property type="match status" value="1"/>
</dbReference>
<dbReference type="AlphaFoldDB" id="A0A9D1ULP4"/>
<accession>A0A9D1ULP4</accession>
<dbReference type="CDD" id="cd16443">
    <property type="entry name" value="LplA"/>
    <property type="match status" value="1"/>
</dbReference>
<dbReference type="Gene3D" id="3.30.930.10">
    <property type="entry name" value="Bira Bifunctional Protein, Domain 2"/>
    <property type="match status" value="1"/>
</dbReference>
<dbReference type="SUPFAM" id="SSF55681">
    <property type="entry name" value="Class II aaRS and biotin synthetases"/>
    <property type="match status" value="1"/>
</dbReference>